<dbReference type="GO" id="GO:0030149">
    <property type="term" value="P:sphingolipid catabolic process"/>
    <property type="evidence" value="ECO:0000318"/>
    <property type="project" value="GO_Central"/>
</dbReference>
<feature type="compositionally biased region" description="Acidic residues" evidence="1">
    <location>
        <begin position="737"/>
        <end position="747"/>
    </location>
</feature>
<feature type="region of interest" description="Disordered" evidence="1">
    <location>
        <begin position="1278"/>
        <end position="1298"/>
    </location>
</feature>
<dbReference type="PANTHER" id="PTHR12393">
    <property type="entry name" value="SPHINGOMYELIN PHOSPHODIESTERASE RELATED"/>
    <property type="match status" value="1"/>
</dbReference>
<name>A0A2K3DUE9_CHLRE</name>
<evidence type="ECO:0000313" key="3">
    <source>
        <dbReference type="Proteomes" id="UP000006906"/>
    </source>
</evidence>
<feature type="region of interest" description="Disordered" evidence="1">
    <location>
        <begin position="465"/>
        <end position="489"/>
    </location>
</feature>
<dbReference type="KEGG" id="cre:CHLRE_04g223375v5"/>
<feature type="region of interest" description="Disordered" evidence="1">
    <location>
        <begin position="1320"/>
        <end position="1341"/>
    </location>
</feature>
<dbReference type="InParanoid" id="A0A2K3DUE9"/>
<dbReference type="RefSeq" id="XP_042925289.1">
    <property type="nucleotide sequence ID" value="XM_043061937.1"/>
</dbReference>
<dbReference type="Gene3D" id="1.25.40.20">
    <property type="entry name" value="Ankyrin repeat-containing domain"/>
    <property type="match status" value="1"/>
</dbReference>
<dbReference type="Proteomes" id="UP000006906">
    <property type="component" value="Chromosome 4"/>
</dbReference>
<dbReference type="GO" id="GO:0046513">
    <property type="term" value="P:ceramide biosynthetic process"/>
    <property type="evidence" value="ECO:0000318"/>
    <property type="project" value="GO_Central"/>
</dbReference>
<dbReference type="EMBL" id="CM008965">
    <property type="protein sequence ID" value="PNW84154.1"/>
    <property type="molecule type" value="Genomic_DNA"/>
</dbReference>
<feature type="region of interest" description="Disordered" evidence="1">
    <location>
        <begin position="355"/>
        <end position="389"/>
    </location>
</feature>
<dbReference type="GeneID" id="66053253"/>
<protein>
    <submittedName>
        <fullName evidence="2">Uncharacterized protein</fullName>
    </submittedName>
</protein>
<organism evidence="2 3">
    <name type="scientific">Chlamydomonas reinhardtii</name>
    <name type="common">Chlamydomonas smithii</name>
    <dbReference type="NCBI Taxonomy" id="3055"/>
    <lineage>
        <taxon>Eukaryota</taxon>
        <taxon>Viridiplantae</taxon>
        <taxon>Chlorophyta</taxon>
        <taxon>core chlorophytes</taxon>
        <taxon>Chlorophyceae</taxon>
        <taxon>CS clade</taxon>
        <taxon>Chlamydomonadales</taxon>
        <taxon>Chlamydomonadaceae</taxon>
        <taxon>Chlamydomonas</taxon>
    </lineage>
</organism>
<feature type="compositionally biased region" description="Gly residues" evidence="1">
    <location>
        <begin position="466"/>
        <end position="489"/>
    </location>
</feature>
<dbReference type="SUPFAM" id="SSF48403">
    <property type="entry name" value="Ankyrin repeat"/>
    <property type="match status" value="1"/>
</dbReference>
<feature type="compositionally biased region" description="Acidic residues" evidence="1">
    <location>
        <begin position="244"/>
        <end position="257"/>
    </location>
</feature>
<keyword evidence="3" id="KW-1185">Reference proteome</keyword>
<sequence length="1411" mass="145575">MATSWRSLTPDVMRNIASRLDPNEAAAALKLVSSETEAALRDSYNIIKVGREGSCDGHALGPTFLAHWSRPDPWRSLSHAKRLRLLHLAASSHHPAALDVALEYADVGLSSVVVANVMAVAAGAGDLAACQRLLEESCDDEGLDGSAACAAARGGHLSILQWAVETGASTDHATIGKLALATCEGGQGHVLTWLEGLVPPPPAASRDGNTSVGGKGGAAGQAADWDFEDVFSHHRARYHRGGESEDEEEEEEEEQEEERPSGAASGAALSTCQLPEWASMSIFTSMLKAAASGGHAHMLQRLLDPGGLYAELLQKRRWRKVERGTRLQILYAMAVACPEETLRRCYSKLAPMSLRSPAAQPANPDATDDEDAGGQRWPVTKAAPSPPSWHGLLEAERLQQQARLVCRAVFSATPDWKAKASFLVAKLNQPRQPKQQRRTWADSSCLGSHRAAAGVSLSRVMRGGAAAAGGAGGSTGGGQRGGAGGSAGCSAGGGAGGSAGCSAGGGAGSGIAGASAGGGAAGASAGGGTGGGADGSVAGGVKGCTAEDAPLTVSAALREEVMRLLWNQELQEVVARVPDACTRWRWLVALGLPETPEKEGHWWHWQIAKAAAAAGNVTALDELLSPWRQRMEAEEAAALLWGKASSARMLELGLAAVGGGHVPVLALLRERFGPDVLQSRCLWQAAAKHSVNVLPFLILNEVASDTSVGGGAPGAEGPADGKVGVHGAGGLTVVLSSDDDSGSEEVEMGGGGGSRGNDTQREWKGIIRDAARNGAGLPVLLHIHERHGVAPGLMDAAKSGDVEALEWTASLHVAQQMREQERANEDAANFGWCRCSVRASDWLRELVIKGKFAAADWFLCRGLVKPELARRRGRPSSAAAAAAAAAAVAAASGGAWQGGSLSVQLLTALLPDMHETAKEAEKHDGGSSAASATGARVRYWGSRLLLGLASATGARVRYWGSRPLLGLASATGARVRYWGSRPLLGLASATGARVRYWGSRPLLGLASATGARVRYWGSRPLLGLASATGARVRYWGSRPLLGLASATGARVRYWGSRPLLGLASATGARVRYWGSRPLLGLASATGARVCYWGSRLLLGLASATGARVCYWGSRLLLGLASATGARVRYWGSRLLRPPPPPPPRLGVGRAPAEADATDGAAGEGAAGVGGDAVTATAVNLRQSSGVAALMNSSNGALHGVSTSSGASPGKAQGKDKSGGAAAAAGLTAAPMDSAAAAKLWAELVWYAEELALPQPGVCHVHWLRRMRVKAAEAALQQLRRQHAPAPPQAASPTTSTAAAAAPAAAPAYAFDGEHGAGTALAGTKRRRSSTGAKPPLPPPAAVAAAGLDVELVAAERELARARAELLKDPPQEHIQRARARARKAMGGQAQLLLFHQREHRSSGSDSESSGA</sequence>
<dbReference type="PANTHER" id="PTHR12393:SF6">
    <property type="entry name" value="SPHINGOMYELIN PHOSPHODIESTERASE 2"/>
    <property type="match status" value="1"/>
</dbReference>
<dbReference type="GO" id="GO:0016020">
    <property type="term" value="C:membrane"/>
    <property type="evidence" value="ECO:0000318"/>
    <property type="project" value="GO_Central"/>
</dbReference>
<feature type="region of interest" description="Disordered" evidence="1">
    <location>
        <begin position="1199"/>
        <end position="1218"/>
    </location>
</feature>
<accession>A0A2K3DUE9</accession>
<dbReference type="GO" id="GO:0004620">
    <property type="term" value="F:phospholipase activity"/>
    <property type="evidence" value="ECO:0000318"/>
    <property type="project" value="GO_Central"/>
</dbReference>
<proteinExistence type="predicted"/>
<evidence type="ECO:0000313" key="2">
    <source>
        <dbReference type="EMBL" id="PNW84154.1"/>
    </source>
</evidence>
<dbReference type="InterPro" id="IPR036770">
    <property type="entry name" value="Ankyrin_rpt-contain_sf"/>
</dbReference>
<evidence type="ECO:0000256" key="1">
    <source>
        <dbReference type="SAM" id="MobiDB-lite"/>
    </source>
</evidence>
<gene>
    <name evidence="2" type="ORF">CHLRE_04g223375v5</name>
</gene>
<feature type="region of interest" description="Disordered" evidence="1">
    <location>
        <begin position="237"/>
        <end position="267"/>
    </location>
</feature>
<dbReference type="GO" id="GO:0071944">
    <property type="term" value="C:cell periphery"/>
    <property type="evidence" value="ECO:0000318"/>
    <property type="project" value="GO_Central"/>
</dbReference>
<reference evidence="2 3" key="1">
    <citation type="journal article" date="2007" name="Science">
        <title>The Chlamydomonas genome reveals the evolution of key animal and plant functions.</title>
        <authorList>
            <person name="Merchant S.S."/>
            <person name="Prochnik S.E."/>
            <person name="Vallon O."/>
            <person name="Harris E.H."/>
            <person name="Karpowicz S.J."/>
            <person name="Witman G.B."/>
            <person name="Terry A."/>
            <person name="Salamov A."/>
            <person name="Fritz-Laylin L.K."/>
            <person name="Marechal-Drouard L."/>
            <person name="Marshall W.F."/>
            <person name="Qu L.H."/>
            <person name="Nelson D.R."/>
            <person name="Sanderfoot A.A."/>
            <person name="Spalding M.H."/>
            <person name="Kapitonov V.V."/>
            <person name="Ren Q."/>
            <person name="Ferris P."/>
            <person name="Lindquist E."/>
            <person name="Shapiro H."/>
            <person name="Lucas S.M."/>
            <person name="Grimwood J."/>
            <person name="Schmutz J."/>
            <person name="Cardol P."/>
            <person name="Cerutti H."/>
            <person name="Chanfreau G."/>
            <person name="Chen C.L."/>
            <person name="Cognat V."/>
            <person name="Croft M.T."/>
            <person name="Dent R."/>
            <person name="Dutcher S."/>
            <person name="Fernandez E."/>
            <person name="Fukuzawa H."/>
            <person name="Gonzalez-Ballester D."/>
            <person name="Gonzalez-Halphen D."/>
            <person name="Hallmann A."/>
            <person name="Hanikenne M."/>
            <person name="Hippler M."/>
            <person name="Inwood W."/>
            <person name="Jabbari K."/>
            <person name="Kalanon M."/>
            <person name="Kuras R."/>
            <person name="Lefebvre P.A."/>
            <person name="Lemaire S.D."/>
            <person name="Lobanov A.V."/>
            <person name="Lohr M."/>
            <person name="Manuell A."/>
            <person name="Meier I."/>
            <person name="Mets L."/>
            <person name="Mittag M."/>
            <person name="Mittelmeier T."/>
            <person name="Moroney J.V."/>
            <person name="Moseley J."/>
            <person name="Napoli C."/>
            <person name="Nedelcu A.M."/>
            <person name="Niyogi K."/>
            <person name="Novoselov S.V."/>
            <person name="Paulsen I.T."/>
            <person name="Pazour G."/>
            <person name="Purton S."/>
            <person name="Ral J.P."/>
            <person name="Riano-Pachon D.M."/>
            <person name="Riekhof W."/>
            <person name="Rymarquis L."/>
            <person name="Schroda M."/>
            <person name="Stern D."/>
            <person name="Umen J."/>
            <person name="Willows R."/>
            <person name="Wilson N."/>
            <person name="Zimmer S.L."/>
            <person name="Allmer J."/>
            <person name="Balk J."/>
            <person name="Bisova K."/>
            <person name="Chen C.J."/>
            <person name="Elias M."/>
            <person name="Gendler K."/>
            <person name="Hauser C."/>
            <person name="Lamb M.R."/>
            <person name="Ledford H."/>
            <person name="Long J.C."/>
            <person name="Minagawa J."/>
            <person name="Page M.D."/>
            <person name="Pan J."/>
            <person name="Pootakham W."/>
            <person name="Roje S."/>
            <person name="Rose A."/>
            <person name="Stahlberg E."/>
            <person name="Terauchi A.M."/>
            <person name="Yang P."/>
            <person name="Ball S."/>
            <person name="Bowler C."/>
            <person name="Dieckmann C.L."/>
            <person name="Gladyshev V.N."/>
            <person name="Green P."/>
            <person name="Jorgensen R."/>
            <person name="Mayfield S."/>
            <person name="Mueller-Roeber B."/>
            <person name="Rajamani S."/>
            <person name="Sayre R.T."/>
            <person name="Brokstein P."/>
            <person name="Dubchak I."/>
            <person name="Goodstein D."/>
            <person name="Hornick L."/>
            <person name="Huang Y.W."/>
            <person name="Jhaveri J."/>
            <person name="Luo Y."/>
            <person name="Martinez D."/>
            <person name="Ngau W.C."/>
            <person name="Otillar B."/>
            <person name="Poliakov A."/>
            <person name="Porter A."/>
            <person name="Szajkowski L."/>
            <person name="Werner G."/>
            <person name="Zhou K."/>
            <person name="Grigoriev I.V."/>
            <person name="Rokhsar D.S."/>
            <person name="Grossman A.R."/>
        </authorList>
    </citation>
    <scope>NUCLEOTIDE SEQUENCE [LARGE SCALE GENOMIC DNA]</scope>
    <source>
        <strain evidence="3">CC-503</strain>
    </source>
</reference>
<dbReference type="Gramene" id="PNW84154">
    <property type="protein sequence ID" value="PNW84154"/>
    <property type="gene ID" value="CHLRE_04g223375v5"/>
</dbReference>
<dbReference type="GO" id="GO:0005783">
    <property type="term" value="C:endoplasmic reticulum"/>
    <property type="evidence" value="ECO:0000318"/>
    <property type="project" value="GO_Central"/>
</dbReference>
<feature type="region of interest" description="Disordered" evidence="1">
    <location>
        <begin position="199"/>
        <end position="220"/>
    </location>
</feature>
<feature type="region of interest" description="Disordered" evidence="1">
    <location>
        <begin position="736"/>
        <end position="760"/>
    </location>
</feature>
<feature type="region of interest" description="Disordered" evidence="1">
    <location>
        <begin position="1134"/>
        <end position="1165"/>
    </location>
</feature>
<dbReference type="ExpressionAtlas" id="A0A2K3DUE9">
    <property type="expression patterns" value="baseline"/>
</dbReference>